<name>A0A0A8Z9N8_ARUDO</name>
<reference evidence="1" key="2">
    <citation type="journal article" date="2015" name="Data Brief">
        <title>Shoot transcriptome of the giant reed, Arundo donax.</title>
        <authorList>
            <person name="Barrero R.A."/>
            <person name="Guerrero F.D."/>
            <person name="Moolhuijzen P."/>
            <person name="Goolsby J.A."/>
            <person name="Tidwell J."/>
            <person name="Bellgard S.E."/>
            <person name="Bellgard M.I."/>
        </authorList>
    </citation>
    <scope>NUCLEOTIDE SEQUENCE</scope>
    <source>
        <tissue evidence="1">Shoot tissue taken approximately 20 cm above the soil surface</tissue>
    </source>
</reference>
<reference evidence="1" key="1">
    <citation type="submission" date="2014-09" db="EMBL/GenBank/DDBJ databases">
        <authorList>
            <person name="Magalhaes I.L.F."/>
            <person name="Oliveira U."/>
            <person name="Santos F.R."/>
            <person name="Vidigal T.H.D.A."/>
            <person name="Brescovit A.D."/>
            <person name="Santos A.J."/>
        </authorList>
    </citation>
    <scope>NUCLEOTIDE SEQUENCE</scope>
    <source>
        <tissue evidence="1">Shoot tissue taken approximately 20 cm above the soil surface</tissue>
    </source>
</reference>
<dbReference type="AlphaFoldDB" id="A0A0A8Z9N8"/>
<evidence type="ECO:0000313" key="1">
    <source>
        <dbReference type="EMBL" id="JAD33455.1"/>
    </source>
</evidence>
<proteinExistence type="predicted"/>
<organism evidence="1">
    <name type="scientific">Arundo donax</name>
    <name type="common">Giant reed</name>
    <name type="synonym">Donax arundinaceus</name>
    <dbReference type="NCBI Taxonomy" id="35708"/>
    <lineage>
        <taxon>Eukaryota</taxon>
        <taxon>Viridiplantae</taxon>
        <taxon>Streptophyta</taxon>
        <taxon>Embryophyta</taxon>
        <taxon>Tracheophyta</taxon>
        <taxon>Spermatophyta</taxon>
        <taxon>Magnoliopsida</taxon>
        <taxon>Liliopsida</taxon>
        <taxon>Poales</taxon>
        <taxon>Poaceae</taxon>
        <taxon>PACMAD clade</taxon>
        <taxon>Arundinoideae</taxon>
        <taxon>Arundineae</taxon>
        <taxon>Arundo</taxon>
    </lineage>
</organism>
<sequence length="77" mass="9222">MVITLHFLRFHSHCMSCVLEKLTLLPMFWSPWLKTFPTGTRVSCLDCHWSEPSWFSDHICRCLWLVEVSYWAFGKKN</sequence>
<accession>A0A0A8Z9N8</accession>
<protein>
    <submittedName>
        <fullName evidence="1">Uncharacterized protein</fullName>
    </submittedName>
</protein>
<dbReference type="EMBL" id="GBRH01264440">
    <property type="protein sequence ID" value="JAD33455.1"/>
    <property type="molecule type" value="Transcribed_RNA"/>
</dbReference>